<keyword evidence="11 19" id="KW-0460">Magnesium</keyword>
<keyword evidence="21" id="KW-1185">Reference proteome</keyword>
<evidence type="ECO:0000256" key="8">
    <source>
        <dbReference type="ARBA" id="ARBA00022573"/>
    </source>
</evidence>
<comment type="catalytic activity">
    <reaction evidence="17 19">
        <text>alpha-ribazole + adenosylcob(III)inamide-GDP = adenosylcob(III)alamin + GMP + H(+)</text>
        <dbReference type="Rhea" id="RHEA:16049"/>
        <dbReference type="ChEBI" id="CHEBI:10329"/>
        <dbReference type="ChEBI" id="CHEBI:15378"/>
        <dbReference type="ChEBI" id="CHEBI:18408"/>
        <dbReference type="ChEBI" id="CHEBI:58115"/>
        <dbReference type="ChEBI" id="CHEBI:60487"/>
        <dbReference type="EC" id="2.7.8.26"/>
    </reaction>
</comment>
<keyword evidence="9 19" id="KW-0808">Transferase</keyword>
<comment type="subcellular location">
    <subcellularLocation>
        <location evidence="2 19">Cell membrane</location>
        <topology evidence="2 19">Multi-pass membrane protein</topology>
    </subcellularLocation>
</comment>
<dbReference type="EMBL" id="NSKD01000001">
    <property type="protein sequence ID" value="PAU82381.1"/>
    <property type="molecule type" value="Genomic_DNA"/>
</dbReference>
<comment type="cofactor">
    <cofactor evidence="1 19">
        <name>Mg(2+)</name>
        <dbReference type="ChEBI" id="CHEBI:18420"/>
    </cofactor>
</comment>
<dbReference type="GO" id="GO:0009236">
    <property type="term" value="P:cobalamin biosynthetic process"/>
    <property type="evidence" value="ECO:0007669"/>
    <property type="project" value="UniProtKB-UniRule"/>
</dbReference>
<feature type="transmembrane region" description="Helical" evidence="19">
    <location>
        <begin position="237"/>
        <end position="255"/>
    </location>
</feature>
<dbReference type="UniPathway" id="UPA00148">
    <property type="reaction ID" value="UER00238"/>
</dbReference>
<dbReference type="GO" id="GO:0051073">
    <property type="term" value="F:adenosylcobinamide-GDP ribazoletransferase activity"/>
    <property type="evidence" value="ECO:0007669"/>
    <property type="project" value="UniProtKB-UniRule"/>
</dbReference>
<evidence type="ECO:0000313" key="20">
    <source>
        <dbReference type="EMBL" id="PAU82381.1"/>
    </source>
</evidence>
<keyword evidence="8 19" id="KW-0169">Cobalamin biosynthesis</keyword>
<dbReference type="GO" id="GO:0005886">
    <property type="term" value="C:plasma membrane"/>
    <property type="evidence" value="ECO:0007669"/>
    <property type="project" value="UniProtKB-SubCell"/>
</dbReference>
<proteinExistence type="inferred from homology"/>
<evidence type="ECO:0000256" key="16">
    <source>
        <dbReference type="ARBA" id="ARBA00032853"/>
    </source>
</evidence>
<evidence type="ECO:0000256" key="15">
    <source>
        <dbReference type="ARBA" id="ARBA00032605"/>
    </source>
</evidence>
<evidence type="ECO:0000256" key="14">
    <source>
        <dbReference type="ARBA" id="ARBA00025228"/>
    </source>
</evidence>
<evidence type="ECO:0000256" key="3">
    <source>
        <dbReference type="ARBA" id="ARBA00004663"/>
    </source>
</evidence>
<dbReference type="EC" id="2.7.8.26" evidence="5 19"/>
<feature type="transmembrane region" description="Helical" evidence="19">
    <location>
        <begin position="63"/>
        <end position="80"/>
    </location>
</feature>
<dbReference type="RefSeq" id="WP_095616475.1">
    <property type="nucleotide sequence ID" value="NZ_NSKD01000001.1"/>
</dbReference>
<keyword evidence="10 19" id="KW-0812">Transmembrane</keyword>
<evidence type="ECO:0000256" key="6">
    <source>
        <dbReference type="ARBA" id="ARBA00015850"/>
    </source>
</evidence>
<evidence type="ECO:0000313" key="21">
    <source>
        <dbReference type="Proteomes" id="UP000218896"/>
    </source>
</evidence>
<dbReference type="Pfam" id="PF02654">
    <property type="entry name" value="CobS"/>
    <property type="match status" value="1"/>
</dbReference>
<keyword evidence="13 19" id="KW-0472">Membrane</keyword>
<evidence type="ECO:0000256" key="12">
    <source>
        <dbReference type="ARBA" id="ARBA00022989"/>
    </source>
</evidence>
<dbReference type="GO" id="GO:0008818">
    <property type="term" value="F:cobalamin 5'-phosphate synthase activity"/>
    <property type="evidence" value="ECO:0007669"/>
    <property type="project" value="UniProtKB-UniRule"/>
</dbReference>
<comment type="caution">
    <text evidence="20">The sequence shown here is derived from an EMBL/GenBank/DDBJ whole genome shotgun (WGS) entry which is preliminary data.</text>
</comment>
<dbReference type="OrthoDB" id="9794626at2"/>
<keyword evidence="12 19" id="KW-1133">Transmembrane helix</keyword>
<dbReference type="AlphaFoldDB" id="A0A2A2FA55"/>
<sequence length="256" mass="27555">MKTTLQHEWQAFWLCLGFISRIPMPVRIDYSQQLMNQSSMYFPLAGLVLGALYALGYQVLATFFPLVVSVIGVVIFHLWLTGAFHEDGLADAVDALGGGFTVEKRLTIMKDSRIGTYGTVALVGALALKVALLVELAPLPIWVVLLVTPALARVTPLFLMALMPYVTDTDTSKTKPVADTFPLPRLTVATVFSVLLAGVAVCWLPGLMMAFVVATALVGLLWGWQLHRALGGYTGDALGAAIVLTELVLLALLVAL</sequence>
<comment type="catalytic activity">
    <reaction evidence="18 19">
        <text>alpha-ribazole 5'-phosphate + adenosylcob(III)inamide-GDP = adenosylcob(III)alamin 5'-phosphate + GMP + H(+)</text>
        <dbReference type="Rhea" id="RHEA:23560"/>
        <dbReference type="ChEBI" id="CHEBI:15378"/>
        <dbReference type="ChEBI" id="CHEBI:57918"/>
        <dbReference type="ChEBI" id="CHEBI:58115"/>
        <dbReference type="ChEBI" id="CHEBI:60487"/>
        <dbReference type="ChEBI" id="CHEBI:60493"/>
        <dbReference type="EC" id="2.7.8.26"/>
    </reaction>
</comment>
<evidence type="ECO:0000256" key="17">
    <source>
        <dbReference type="ARBA" id="ARBA00048623"/>
    </source>
</evidence>
<dbReference type="Proteomes" id="UP000218896">
    <property type="component" value="Unassembled WGS sequence"/>
</dbReference>
<evidence type="ECO:0000256" key="10">
    <source>
        <dbReference type="ARBA" id="ARBA00022692"/>
    </source>
</evidence>
<evidence type="ECO:0000256" key="18">
    <source>
        <dbReference type="ARBA" id="ARBA00049504"/>
    </source>
</evidence>
<feature type="transmembrane region" description="Helical" evidence="19">
    <location>
        <begin position="40"/>
        <end position="57"/>
    </location>
</feature>
<dbReference type="PANTHER" id="PTHR34148">
    <property type="entry name" value="ADENOSYLCOBINAMIDE-GDP RIBAZOLETRANSFERASE"/>
    <property type="match status" value="1"/>
</dbReference>
<evidence type="ECO:0000256" key="2">
    <source>
        <dbReference type="ARBA" id="ARBA00004651"/>
    </source>
</evidence>
<feature type="transmembrane region" description="Helical" evidence="19">
    <location>
        <begin position="140"/>
        <end position="162"/>
    </location>
</feature>
<reference evidence="20 21" key="1">
    <citation type="submission" date="2017-08" db="EMBL/GenBank/DDBJ databases">
        <title>Halovibrio sewagensis sp. nov., isolated from wastewater of high salinity.</title>
        <authorList>
            <person name="Dong X."/>
            <person name="Zhang G."/>
        </authorList>
    </citation>
    <scope>NUCLEOTIDE SEQUENCE [LARGE SCALE GENOMIC DNA]</scope>
    <source>
        <strain evidence="20 21">YL5-2</strain>
    </source>
</reference>
<comment type="pathway">
    <text evidence="3 19">Cofactor biosynthesis; adenosylcobalamin biosynthesis; adenosylcobalamin from cob(II)yrinate a,c-diamide: step 7/7.</text>
</comment>
<dbReference type="InterPro" id="IPR003805">
    <property type="entry name" value="CobS"/>
</dbReference>
<evidence type="ECO:0000256" key="19">
    <source>
        <dbReference type="HAMAP-Rule" id="MF_00719"/>
    </source>
</evidence>
<evidence type="ECO:0000256" key="11">
    <source>
        <dbReference type="ARBA" id="ARBA00022842"/>
    </source>
</evidence>
<organism evidence="20 21">
    <name type="scientific">Halovibrio salipaludis</name>
    <dbReference type="NCBI Taxonomy" id="2032626"/>
    <lineage>
        <taxon>Bacteria</taxon>
        <taxon>Pseudomonadati</taxon>
        <taxon>Pseudomonadota</taxon>
        <taxon>Gammaproteobacteria</taxon>
        <taxon>Oceanospirillales</taxon>
        <taxon>Halomonadaceae</taxon>
        <taxon>Halovibrio</taxon>
    </lineage>
</organism>
<dbReference type="PANTHER" id="PTHR34148:SF1">
    <property type="entry name" value="ADENOSYLCOBINAMIDE-GDP RIBAZOLETRANSFERASE"/>
    <property type="match status" value="1"/>
</dbReference>
<evidence type="ECO:0000256" key="9">
    <source>
        <dbReference type="ARBA" id="ARBA00022679"/>
    </source>
</evidence>
<comment type="function">
    <text evidence="14 19">Joins adenosylcobinamide-GDP and alpha-ribazole to generate adenosylcobalamin (Ado-cobalamin). Also synthesizes adenosylcobalamin 5'-phosphate from adenosylcobinamide-GDP and alpha-ribazole 5'-phosphate.</text>
</comment>
<evidence type="ECO:0000256" key="4">
    <source>
        <dbReference type="ARBA" id="ARBA00010561"/>
    </source>
</evidence>
<evidence type="ECO:0000256" key="1">
    <source>
        <dbReference type="ARBA" id="ARBA00001946"/>
    </source>
</evidence>
<feature type="transmembrane region" description="Helical" evidence="19">
    <location>
        <begin position="114"/>
        <end position="134"/>
    </location>
</feature>
<accession>A0A2A2FA55</accession>
<name>A0A2A2FA55_9GAMM</name>
<comment type="similarity">
    <text evidence="4 19">Belongs to the CobS family.</text>
</comment>
<evidence type="ECO:0000256" key="13">
    <source>
        <dbReference type="ARBA" id="ARBA00023136"/>
    </source>
</evidence>
<evidence type="ECO:0000256" key="7">
    <source>
        <dbReference type="ARBA" id="ARBA00022475"/>
    </source>
</evidence>
<gene>
    <name evidence="19" type="primary">cobS</name>
    <name evidence="20" type="ORF">CK501_04360</name>
</gene>
<evidence type="ECO:0000256" key="5">
    <source>
        <dbReference type="ARBA" id="ARBA00013200"/>
    </source>
</evidence>
<keyword evidence="7 19" id="KW-1003">Cell membrane</keyword>
<protein>
    <recommendedName>
        <fullName evidence="6 19">Adenosylcobinamide-GDP ribazoletransferase</fullName>
        <ecNumber evidence="5 19">2.7.8.26</ecNumber>
    </recommendedName>
    <alternativeName>
        <fullName evidence="16 19">Cobalamin synthase</fullName>
    </alternativeName>
    <alternativeName>
        <fullName evidence="15 19">Cobalamin-5'-phosphate synthase</fullName>
    </alternativeName>
</protein>
<dbReference type="HAMAP" id="MF_00719">
    <property type="entry name" value="CobS"/>
    <property type="match status" value="1"/>
</dbReference>